<dbReference type="SUPFAM" id="SSF56219">
    <property type="entry name" value="DNase I-like"/>
    <property type="match status" value="1"/>
</dbReference>
<dbReference type="InterPro" id="IPR036691">
    <property type="entry name" value="Endo/exonu/phosph_ase_sf"/>
</dbReference>
<keyword evidence="2" id="KW-0255">Endonuclease</keyword>
<dbReference type="Pfam" id="PF03372">
    <property type="entry name" value="Exo_endo_phos"/>
    <property type="match status" value="1"/>
</dbReference>
<keyword evidence="3" id="KW-1185">Reference proteome</keyword>
<sequence length="209" mass="24075">MVVVDPQGRSGGLALLWREEEQGTLLSFSQHHIDIEVKVEGMAPWRLTGLYGEPDRAQRRKTWDLLRHLARDSNLPWCVIGDLNNVCSQLDKKGGALYPTWLIEGFNDTLNELGLMDMELVGHQFTWEKGRGTPEWQEVRLDRALSTDAWLQLFPIAKVYNLEGSESDHSPLLFAGNCSSLNYCLFNVRILQDGWRKLWRLVLLKQERN</sequence>
<dbReference type="InterPro" id="IPR005135">
    <property type="entry name" value="Endo/exonuclease/phosphatase"/>
</dbReference>
<proteinExistence type="predicted"/>
<evidence type="ECO:0000313" key="2">
    <source>
        <dbReference type="EMBL" id="KAK1396820.1"/>
    </source>
</evidence>
<name>A0AAD8J6Q9_9APIA</name>
<protein>
    <submittedName>
        <fullName evidence="2">Endonuclease/exonuclease/phosphatase family protein</fullName>
    </submittedName>
</protein>
<evidence type="ECO:0000313" key="3">
    <source>
        <dbReference type="Proteomes" id="UP001237642"/>
    </source>
</evidence>
<keyword evidence="2" id="KW-0378">Hydrolase</keyword>
<feature type="domain" description="Endonuclease/exonuclease/phosphatase" evidence="1">
    <location>
        <begin position="6"/>
        <end position="151"/>
    </location>
</feature>
<reference evidence="2" key="2">
    <citation type="submission" date="2023-05" db="EMBL/GenBank/DDBJ databases">
        <authorList>
            <person name="Schelkunov M.I."/>
        </authorList>
    </citation>
    <scope>NUCLEOTIDE SEQUENCE</scope>
    <source>
        <strain evidence="2">Hsosn_3</strain>
        <tissue evidence="2">Leaf</tissue>
    </source>
</reference>
<dbReference type="AlphaFoldDB" id="A0AAD8J6Q9"/>
<organism evidence="2 3">
    <name type="scientific">Heracleum sosnowskyi</name>
    <dbReference type="NCBI Taxonomy" id="360622"/>
    <lineage>
        <taxon>Eukaryota</taxon>
        <taxon>Viridiplantae</taxon>
        <taxon>Streptophyta</taxon>
        <taxon>Embryophyta</taxon>
        <taxon>Tracheophyta</taxon>
        <taxon>Spermatophyta</taxon>
        <taxon>Magnoliopsida</taxon>
        <taxon>eudicotyledons</taxon>
        <taxon>Gunneridae</taxon>
        <taxon>Pentapetalae</taxon>
        <taxon>asterids</taxon>
        <taxon>campanulids</taxon>
        <taxon>Apiales</taxon>
        <taxon>Apiaceae</taxon>
        <taxon>Apioideae</taxon>
        <taxon>apioid superclade</taxon>
        <taxon>Tordylieae</taxon>
        <taxon>Tordyliinae</taxon>
        <taxon>Heracleum</taxon>
    </lineage>
</organism>
<accession>A0AAD8J6Q9</accession>
<comment type="caution">
    <text evidence="2">The sequence shown here is derived from an EMBL/GenBank/DDBJ whole genome shotgun (WGS) entry which is preliminary data.</text>
</comment>
<dbReference type="Proteomes" id="UP001237642">
    <property type="component" value="Unassembled WGS sequence"/>
</dbReference>
<reference evidence="2" key="1">
    <citation type="submission" date="2023-02" db="EMBL/GenBank/DDBJ databases">
        <title>Genome of toxic invasive species Heracleum sosnowskyi carries increased number of genes despite the absence of recent whole-genome duplications.</title>
        <authorList>
            <person name="Schelkunov M."/>
            <person name="Shtratnikova V."/>
            <person name="Makarenko M."/>
            <person name="Klepikova A."/>
            <person name="Omelchenko D."/>
            <person name="Novikova G."/>
            <person name="Obukhova E."/>
            <person name="Bogdanov V."/>
            <person name="Penin A."/>
            <person name="Logacheva M."/>
        </authorList>
    </citation>
    <scope>NUCLEOTIDE SEQUENCE</scope>
    <source>
        <strain evidence="2">Hsosn_3</strain>
        <tissue evidence="2">Leaf</tissue>
    </source>
</reference>
<dbReference type="PANTHER" id="PTHR33710">
    <property type="entry name" value="BNAC02G09200D PROTEIN"/>
    <property type="match status" value="1"/>
</dbReference>
<keyword evidence="2" id="KW-0540">Nuclease</keyword>
<gene>
    <name evidence="2" type="ORF">POM88_006683</name>
</gene>
<dbReference type="PANTHER" id="PTHR33710:SF64">
    <property type="entry name" value="ENDONUCLEASE_EXONUCLEASE_PHOSPHATASE DOMAIN-CONTAINING PROTEIN"/>
    <property type="match status" value="1"/>
</dbReference>
<dbReference type="Gene3D" id="3.60.10.10">
    <property type="entry name" value="Endonuclease/exonuclease/phosphatase"/>
    <property type="match status" value="1"/>
</dbReference>
<evidence type="ECO:0000259" key="1">
    <source>
        <dbReference type="Pfam" id="PF03372"/>
    </source>
</evidence>
<dbReference type="GO" id="GO:0004519">
    <property type="term" value="F:endonuclease activity"/>
    <property type="evidence" value="ECO:0007669"/>
    <property type="project" value="UniProtKB-KW"/>
</dbReference>
<dbReference type="EMBL" id="JAUIZM010000002">
    <property type="protein sequence ID" value="KAK1396820.1"/>
    <property type="molecule type" value="Genomic_DNA"/>
</dbReference>